<protein>
    <recommendedName>
        <fullName evidence="4">PqqD family peptide modification chaperone</fullName>
    </recommendedName>
</protein>
<accession>A0ABQ4GCJ1</accession>
<feature type="transmembrane region" description="Helical" evidence="1">
    <location>
        <begin position="204"/>
        <end position="227"/>
    </location>
</feature>
<keyword evidence="1" id="KW-1133">Transmembrane helix</keyword>
<gene>
    <name evidence="2" type="ORF">Mco01_77940</name>
</gene>
<feature type="transmembrane region" description="Helical" evidence="1">
    <location>
        <begin position="136"/>
        <end position="159"/>
    </location>
</feature>
<proteinExistence type="predicted"/>
<feature type="transmembrane region" description="Helical" evidence="1">
    <location>
        <begin position="305"/>
        <end position="334"/>
    </location>
</feature>
<sequence length="389" mass="42821">MLHELGVRMDRGEWIVGRVSTGDFVALPDVGMRALRLLQDGLPTGETQRRLRQETGCKLDIDSFVRQLADAGLVAAVDGRPVPTPDPPRPTFPRLRPESVRWTLHPALHVCVVALIAVGVILLVRQPALLPDWRALLWSPSGAAVLFTRIAIGWLMLFIHEMAHLVTARAAGVPGRVTFGTRLQFLAVQTDVSAIWLAPRRVRLTVYLSGMAVDIALCAICVILSVLTGPHPAYSIALLTGMVVLATQACVFMRTDLYFVLQDLTGCRNMYGDVIAYARHGLTRLLGRRRPGPIPQVSRRERRWLVVYAMVLVGGTIACLGVFATITLPVTVTLVVRSAQTLISPSGPSETLDAVVVLTILATTQILWLRAWWRRHGRRLRRRTGDAGV</sequence>
<evidence type="ECO:0000313" key="3">
    <source>
        <dbReference type="Proteomes" id="UP000603904"/>
    </source>
</evidence>
<evidence type="ECO:0000313" key="2">
    <source>
        <dbReference type="EMBL" id="GIH44794.1"/>
    </source>
</evidence>
<keyword evidence="1" id="KW-0812">Transmembrane</keyword>
<keyword evidence="1" id="KW-0472">Membrane</keyword>
<comment type="caution">
    <text evidence="2">The sequence shown here is derived from an EMBL/GenBank/DDBJ whole genome shotgun (WGS) entry which is preliminary data.</text>
</comment>
<feature type="transmembrane region" description="Helical" evidence="1">
    <location>
        <begin position="102"/>
        <end position="124"/>
    </location>
</feature>
<reference evidence="2 3" key="1">
    <citation type="submission" date="2021-01" db="EMBL/GenBank/DDBJ databases">
        <title>Whole genome shotgun sequence of Microbispora corallina NBRC 16416.</title>
        <authorList>
            <person name="Komaki H."/>
            <person name="Tamura T."/>
        </authorList>
    </citation>
    <scope>NUCLEOTIDE SEQUENCE [LARGE SCALE GENOMIC DNA]</scope>
    <source>
        <strain evidence="2 3">NBRC 16416</strain>
    </source>
</reference>
<organism evidence="2 3">
    <name type="scientific">Microbispora corallina</name>
    <dbReference type="NCBI Taxonomy" id="83302"/>
    <lineage>
        <taxon>Bacteria</taxon>
        <taxon>Bacillati</taxon>
        <taxon>Actinomycetota</taxon>
        <taxon>Actinomycetes</taxon>
        <taxon>Streptosporangiales</taxon>
        <taxon>Streptosporangiaceae</taxon>
        <taxon>Microbispora</taxon>
    </lineage>
</organism>
<name>A0ABQ4GCJ1_9ACTN</name>
<feature type="transmembrane region" description="Helical" evidence="1">
    <location>
        <begin position="354"/>
        <end position="373"/>
    </location>
</feature>
<keyword evidence="3" id="KW-1185">Reference proteome</keyword>
<evidence type="ECO:0008006" key="4">
    <source>
        <dbReference type="Google" id="ProtNLM"/>
    </source>
</evidence>
<feature type="transmembrane region" description="Helical" evidence="1">
    <location>
        <begin position="233"/>
        <end position="253"/>
    </location>
</feature>
<dbReference type="EMBL" id="BOOC01000077">
    <property type="protein sequence ID" value="GIH44794.1"/>
    <property type="molecule type" value="Genomic_DNA"/>
</dbReference>
<dbReference type="Proteomes" id="UP000603904">
    <property type="component" value="Unassembled WGS sequence"/>
</dbReference>
<evidence type="ECO:0000256" key="1">
    <source>
        <dbReference type="SAM" id="Phobius"/>
    </source>
</evidence>